<dbReference type="EMBL" id="NHYD01003327">
    <property type="protein sequence ID" value="PPQ80464.1"/>
    <property type="molecule type" value="Genomic_DNA"/>
</dbReference>
<evidence type="ECO:0000313" key="5">
    <source>
        <dbReference type="Proteomes" id="UP000283269"/>
    </source>
</evidence>
<dbReference type="STRING" id="93625.A0A409WPL7"/>
<dbReference type="PANTHER" id="PTHR10366:SF564">
    <property type="entry name" value="STEROL-4-ALPHA-CARBOXYLATE 3-DEHYDROGENASE, DECARBOXYLATING"/>
    <property type="match status" value="1"/>
</dbReference>
<comment type="caution">
    <text evidence="4">The sequence shown here is derived from an EMBL/GenBank/DDBJ whole genome shotgun (WGS) entry which is preliminary data.</text>
</comment>
<dbReference type="OrthoDB" id="2735536at2759"/>
<keyword evidence="5" id="KW-1185">Reference proteome</keyword>
<dbReference type="InterPro" id="IPR036291">
    <property type="entry name" value="NAD(P)-bd_dom_sf"/>
</dbReference>
<protein>
    <recommendedName>
        <fullName evidence="3">NAD-dependent epimerase/dehydratase domain-containing protein</fullName>
    </recommendedName>
</protein>
<dbReference type="Pfam" id="PF01370">
    <property type="entry name" value="Epimerase"/>
    <property type="match status" value="1"/>
</dbReference>
<keyword evidence="1" id="KW-0560">Oxidoreductase</keyword>
<evidence type="ECO:0000256" key="1">
    <source>
        <dbReference type="ARBA" id="ARBA00023002"/>
    </source>
</evidence>
<accession>A0A409WPL7</accession>
<gene>
    <name evidence="4" type="ORF">CVT25_001782</name>
</gene>
<dbReference type="Proteomes" id="UP000283269">
    <property type="component" value="Unassembled WGS sequence"/>
</dbReference>
<dbReference type="Gene3D" id="3.40.50.720">
    <property type="entry name" value="NAD(P)-binding Rossmann-like Domain"/>
    <property type="match status" value="1"/>
</dbReference>
<evidence type="ECO:0000313" key="4">
    <source>
        <dbReference type="EMBL" id="PPQ80464.1"/>
    </source>
</evidence>
<dbReference type="InParanoid" id="A0A409WPL7"/>
<organism evidence="4 5">
    <name type="scientific">Psilocybe cyanescens</name>
    <dbReference type="NCBI Taxonomy" id="93625"/>
    <lineage>
        <taxon>Eukaryota</taxon>
        <taxon>Fungi</taxon>
        <taxon>Dikarya</taxon>
        <taxon>Basidiomycota</taxon>
        <taxon>Agaricomycotina</taxon>
        <taxon>Agaricomycetes</taxon>
        <taxon>Agaricomycetidae</taxon>
        <taxon>Agaricales</taxon>
        <taxon>Agaricineae</taxon>
        <taxon>Strophariaceae</taxon>
        <taxon>Psilocybe</taxon>
    </lineage>
</organism>
<dbReference type="AlphaFoldDB" id="A0A409WPL7"/>
<feature type="domain" description="NAD-dependent epimerase/dehydratase" evidence="3">
    <location>
        <begin position="10"/>
        <end position="278"/>
    </location>
</feature>
<dbReference type="GO" id="GO:0016616">
    <property type="term" value="F:oxidoreductase activity, acting on the CH-OH group of donors, NAD or NADP as acceptor"/>
    <property type="evidence" value="ECO:0007669"/>
    <property type="project" value="TreeGrafter"/>
</dbReference>
<reference evidence="4 5" key="1">
    <citation type="journal article" date="2018" name="Evol. Lett.">
        <title>Horizontal gene cluster transfer increased hallucinogenic mushroom diversity.</title>
        <authorList>
            <person name="Reynolds H.T."/>
            <person name="Vijayakumar V."/>
            <person name="Gluck-Thaler E."/>
            <person name="Korotkin H.B."/>
            <person name="Matheny P.B."/>
            <person name="Slot J.C."/>
        </authorList>
    </citation>
    <scope>NUCLEOTIDE SEQUENCE [LARGE SCALE GENOMIC DNA]</scope>
    <source>
        <strain evidence="4 5">2631</strain>
    </source>
</reference>
<dbReference type="InterPro" id="IPR001509">
    <property type="entry name" value="Epimerase_deHydtase"/>
</dbReference>
<evidence type="ECO:0000256" key="2">
    <source>
        <dbReference type="ARBA" id="ARBA00023445"/>
    </source>
</evidence>
<dbReference type="PANTHER" id="PTHR10366">
    <property type="entry name" value="NAD DEPENDENT EPIMERASE/DEHYDRATASE"/>
    <property type="match status" value="1"/>
</dbReference>
<evidence type="ECO:0000259" key="3">
    <source>
        <dbReference type="Pfam" id="PF01370"/>
    </source>
</evidence>
<sequence length="355" mass="38906">MPTISKGDKVLVTGANGYIAMWVTRLLLERGYAVRGTVRSEDKAQFMKDYFNGIGIAEKLETMVVEDIIKDGVFDEAVKGIDAIAHMASPFHTHAKEPSELIDPAVQGTVGILKSTIKNGQSVKRIVITSSAAAITSSATVSMSDKPAIFSETDWNTVSTKEVEEKGSDASPAHMYCASKTLAEKAAWEYSEKHKNEVTWDLTTLNPPYVFGPAIHDVSSVARLNTSLELWYNYVVAGILSSKDALSDSESWVDVRDIALAHVLALEKSEAAGERIVITEGGFIWQEWLAAANSLTPSPIPSHDLPVGYPEILDGEPVSDIRYNKSKEERILGIKFHTKVETTKDTLEDFATRGW</sequence>
<dbReference type="FunCoup" id="A0A409WPL7">
    <property type="interactions" value="66"/>
</dbReference>
<proteinExistence type="inferred from homology"/>
<dbReference type="InterPro" id="IPR050425">
    <property type="entry name" value="NAD(P)_dehydrat-like"/>
</dbReference>
<comment type="similarity">
    <text evidence="2">Belongs to the NAD(P)-dependent epimerase/dehydratase family. Dihydroflavonol-4-reductase subfamily.</text>
</comment>
<name>A0A409WPL7_PSICY</name>
<dbReference type="SUPFAM" id="SSF51735">
    <property type="entry name" value="NAD(P)-binding Rossmann-fold domains"/>
    <property type="match status" value="1"/>
</dbReference>